<evidence type="ECO:0000259" key="2">
    <source>
        <dbReference type="Pfam" id="PF07727"/>
    </source>
</evidence>
<proteinExistence type="predicted"/>
<dbReference type="EMBL" id="BKCJ010002880">
    <property type="protein sequence ID" value="GEU51525.1"/>
    <property type="molecule type" value="Genomic_DNA"/>
</dbReference>
<feature type="compositionally biased region" description="Polar residues" evidence="1">
    <location>
        <begin position="528"/>
        <end position="543"/>
    </location>
</feature>
<dbReference type="InterPro" id="IPR043502">
    <property type="entry name" value="DNA/RNA_pol_sf"/>
</dbReference>
<evidence type="ECO:0000256" key="1">
    <source>
        <dbReference type="SAM" id="MobiDB-lite"/>
    </source>
</evidence>
<dbReference type="AlphaFoldDB" id="A0A6L2KU21"/>
<organism evidence="3">
    <name type="scientific">Tanacetum cinerariifolium</name>
    <name type="common">Dalmatian daisy</name>
    <name type="synonym">Chrysanthemum cinerariifolium</name>
    <dbReference type="NCBI Taxonomy" id="118510"/>
    <lineage>
        <taxon>Eukaryota</taxon>
        <taxon>Viridiplantae</taxon>
        <taxon>Streptophyta</taxon>
        <taxon>Embryophyta</taxon>
        <taxon>Tracheophyta</taxon>
        <taxon>Spermatophyta</taxon>
        <taxon>Magnoliopsida</taxon>
        <taxon>eudicotyledons</taxon>
        <taxon>Gunneridae</taxon>
        <taxon>Pentapetalae</taxon>
        <taxon>asterids</taxon>
        <taxon>campanulids</taxon>
        <taxon>Asterales</taxon>
        <taxon>Asteraceae</taxon>
        <taxon>Asteroideae</taxon>
        <taxon>Anthemideae</taxon>
        <taxon>Anthemidinae</taxon>
        <taxon>Tanacetum</taxon>
    </lineage>
</organism>
<dbReference type="SUPFAM" id="SSF56672">
    <property type="entry name" value="DNA/RNA polymerases"/>
    <property type="match status" value="1"/>
</dbReference>
<protein>
    <submittedName>
        <fullName evidence="3">Ribonuclease H-like domain-containing protein</fullName>
    </submittedName>
</protein>
<dbReference type="Pfam" id="PF07727">
    <property type="entry name" value="RVT_2"/>
    <property type="match status" value="1"/>
</dbReference>
<gene>
    <name evidence="3" type="ORF">Tci_023503</name>
</gene>
<accession>A0A6L2KU21</accession>
<feature type="domain" description="Reverse transcriptase Ty1/copia-type" evidence="2">
    <location>
        <begin position="292"/>
        <end position="455"/>
    </location>
</feature>
<sequence>MLLSPRYAGFGDQQEMLLIISPKTVDHTCLKDLTILIFMADSSQQWLGSIRETNSLILCAGTGKLDFENVYFVKELKFNLFSVSQMCDKKNSVLFTETECLVLSPDFKLPDENQVLLKVPRQNNMYSFNLKNVVPSENRVLVTKPHNKTLYKLLIGRTPNLDFIKPFRFHVTILNTFDHLGKFKGKVDEGFLVGYFINSKEFRVLNSRTKRVKENLHINMPSLEETGIFDDVYNDREVGAEADTNNFELSTVVSPIPTTRVHKDHPKEQIIRDLNLSTQTRRVLDFSEENVMMDVKSTFLYVIIEEEVYVCQPPGFEDPHFLNKVYKVEKSLYGLHKAPRACYEPLSTYLLENKFRKGTIDKKLFIKKDRDDILLVQVYVDDIIFGSVKKSLCDEFEQIMHKRFQMSSKGELTFFLGLQVKQKYDGIYISQDKYMADILKKFYFTIVKTASTPMEPKRTLIKDAEAKDTATVKVVDNEEQQIIATVDSKEFTITEASVRRHLQLADADDEAVYEEWDDSVERATTTAASLDATQDSGGSIAQNRSERVPTSPHYSPFPRVNTLGSDEGSMLLQELTALCTTLSDRVLALETDLRQTKKVYGTAYTKLIMKVKKMEKTLGVFSAAKVLADATKKKVNTYIRRRRAVTTGSEGVSTASRIFSTAKKSVSTTGESIPVSTTNVVQEGVKDKAQKLYEEEQARFNAEPKATFNAEQEELLASETTKDVANPSVIDVDWDDVQAQIQADEELAQKMLEEEGKSLSITKRAKLLIDLIDKRKKLQTFDDMLKRFDRDDLVRLWDLVKEMFNTTEPIDDKEKALWVELKRLFEPDNDDILWKL</sequence>
<reference evidence="3" key="1">
    <citation type="journal article" date="2019" name="Sci. Rep.">
        <title>Draft genome of Tanacetum cinerariifolium, the natural source of mosquito coil.</title>
        <authorList>
            <person name="Yamashiro T."/>
            <person name="Shiraishi A."/>
            <person name="Satake H."/>
            <person name="Nakayama K."/>
        </authorList>
    </citation>
    <scope>NUCLEOTIDE SEQUENCE</scope>
</reference>
<feature type="region of interest" description="Disordered" evidence="1">
    <location>
        <begin position="528"/>
        <end position="556"/>
    </location>
</feature>
<name>A0A6L2KU21_TANCI</name>
<dbReference type="InterPro" id="IPR013103">
    <property type="entry name" value="RVT_2"/>
</dbReference>
<evidence type="ECO:0000313" key="3">
    <source>
        <dbReference type="EMBL" id="GEU51525.1"/>
    </source>
</evidence>
<comment type="caution">
    <text evidence="3">The sequence shown here is derived from an EMBL/GenBank/DDBJ whole genome shotgun (WGS) entry which is preliminary data.</text>
</comment>